<sequence length="113" mass="13467">MRLLALDIANYVCIECLSLSIKSCADRDWKEKMLHIEEHKVICCDETEKCQMTIKKFKQQNNPKETRIKQLEDEKDYLVREFEEMENKVVKEMKIQRRKISGNCKEMAAHASR</sequence>
<reference evidence="2 3" key="1">
    <citation type="journal article" date="2021" name="BMC Biol.">
        <title>Horizontally acquired antibacterial genes associated with adaptive radiation of ladybird beetles.</title>
        <authorList>
            <person name="Li H.S."/>
            <person name="Tang X.F."/>
            <person name="Huang Y.H."/>
            <person name="Xu Z.Y."/>
            <person name="Chen M.L."/>
            <person name="Du X.Y."/>
            <person name="Qiu B.Y."/>
            <person name="Chen P.T."/>
            <person name="Zhang W."/>
            <person name="Slipinski A."/>
            <person name="Escalona H.E."/>
            <person name="Waterhouse R.M."/>
            <person name="Zwick A."/>
            <person name="Pang H."/>
        </authorList>
    </citation>
    <scope>NUCLEOTIDE SEQUENCE [LARGE SCALE GENOMIC DNA]</scope>
    <source>
        <strain evidence="2">SYSU2018</strain>
    </source>
</reference>
<protein>
    <submittedName>
        <fullName evidence="2">Uncharacterized protein</fullName>
    </submittedName>
</protein>
<evidence type="ECO:0000313" key="2">
    <source>
        <dbReference type="EMBL" id="KAL3271875.1"/>
    </source>
</evidence>
<comment type="caution">
    <text evidence="2">The sequence shown here is derived from an EMBL/GenBank/DDBJ whole genome shotgun (WGS) entry which is preliminary data.</text>
</comment>
<dbReference type="AlphaFoldDB" id="A0ABD2MZJ1"/>
<keyword evidence="3" id="KW-1185">Reference proteome</keyword>
<dbReference type="EMBL" id="JABFTP020000042">
    <property type="protein sequence ID" value="KAL3271875.1"/>
    <property type="molecule type" value="Genomic_DNA"/>
</dbReference>
<name>A0ABD2MZJ1_9CUCU</name>
<feature type="coiled-coil region" evidence="1">
    <location>
        <begin position="54"/>
        <end position="88"/>
    </location>
</feature>
<organism evidence="2 3">
    <name type="scientific">Cryptolaemus montrouzieri</name>
    <dbReference type="NCBI Taxonomy" id="559131"/>
    <lineage>
        <taxon>Eukaryota</taxon>
        <taxon>Metazoa</taxon>
        <taxon>Ecdysozoa</taxon>
        <taxon>Arthropoda</taxon>
        <taxon>Hexapoda</taxon>
        <taxon>Insecta</taxon>
        <taxon>Pterygota</taxon>
        <taxon>Neoptera</taxon>
        <taxon>Endopterygota</taxon>
        <taxon>Coleoptera</taxon>
        <taxon>Polyphaga</taxon>
        <taxon>Cucujiformia</taxon>
        <taxon>Coccinelloidea</taxon>
        <taxon>Coccinellidae</taxon>
        <taxon>Scymninae</taxon>
        <taxon>Scymnini</taxon>
        <taxon>Cryptolaemus</taxon>
    </lineage>
</organism>
<evidence type="ECO:0000313" key="3">
    <source>
        <dbReference type="Proteomes" id="UP001516400"/>
    </source>
</evidence>
<keyword evidence="1" id="KW-0175">Coiled coil</keyword>
<evidence type="ECO:0000256" key="1">
    <source>
        <dbReference type="SAM" id="Coils"/>
    </source>
</evidence>
<gene>
    <name evidence="2" type="ORF">HHI36_022345</name>
</gene>
<proteinExistence type="predicted"/>
<dbReference type="Proteomes" id="UP001516400">
    <property type="component" value="Unassembled WGS sequence"/>
</dbReference>
<accession>A0ABD2MZJ1</accession>